<dbReference type="GO" id="GO:0006032">
    <property type="term" value="P:chitin catabolic process"/>
    <property type="evidence" value="ECO:0007669"/>
    <property type="project" value="TreeGrafter"/>
</dbReference>
<dbReference type="GO" id="GO:0005975">
    <property type="term" value="P:carbohydrate metabolic process"/>
    <property type="evidence" value="ECO:0007669"/>
    <property type="project" value="InterPro"/>
</dbReference>
<reference evidence="3" key="1">
    <citation type="journal article" date="2020" name="Stud. Mycol.">
        <title>101 Dothideomycetes genomes: a test case for predicting lifestyles and emergence of pathogens.</title>
        <authorList>
            <person name="Haridas S."/>
            <person name="Albert R."/>
            <person name="Binder M."/>
            <person name="Bloem J."/>
            <person name="Labutti K."/>
            <person name="Salamov A."/>
            <person name="Andreopoulos B."/>
            <person name="Baker S."/>
            <person name="Barry K."/>
            <person name="Bills G."/>
            <person name="Bluhm B."/>
            <person name="Cannon C."/>
            <person name="Castanera R."/>
            <person name="Culley D."/>
            <person name="Daum C."/>
            <person name="Ezra D."/>
            <person name="Gonzalez J."/>
            <person name="Henrissat B."/>
            <person name="Kuo A."/>
            <person name="Liang C."/>
            <person name="Lipzen A."/>
            <person name="Lutzoni F."/>
            <person name="Magnuson J."/>
            <person name="Mondo S."/>
            <person name="Nolan M."/>
            <person name="Ohm R."/>
            <person name="Pangilinan J."/>
            <person name="Park H.-J."/>
            <person name="Ramirez L."/>
            <person name="Alfaro M."/>
            <person name="Sun H."/>
            <person name="Tritt A."/>
            <person name="Yoshinaga Y."/>
            <person name="Zwiers L.-H."/>
            <person name="Turgeon B."/>
            <person name="Goodwin S."/>
            <person name="Spatafora J."/>
            <person name="Crous P."/>
            <person name="Grigoriev I."/>
        </authorList>
    </citation>
    <scope>NUCLEOTIDE SEQUENCE</scope>
    <source>
        <strain evidence="3">CBS 122368</strain>
    </source>
</reference>
<dbReference type="AlphaFoldDB" id="A0A6A6IU44"/>
<evidence type="ECO:0000256" key="1">
    <source>
        <dbReference type="ARBA" id="ARBA00012729"/>
    </source>
</evidence>
<dbReference type="OrthoDB" id="73875at2759"/>
<dbReference type="Pfam" id="PF00704">
    <property type="entry name" value="Glyco_hydro_18"/>
    <property type="match status" value="1"/>
</dbReference>
<evidence type="ECO:0000313" key="4">
    <source>
        <dbReference type="Proteomes" id="UP000800094"/>
    </source>
</evidence>
<dbReference type="FunFam" id="3.20.20.80:FF:000159">
    <property type="entry name" value="Class V chitinase, putative"/>
    <property type="match status" value="1"/>
</dbReference>
<dbReference type="EC" id="3.2.1.14" evidence="1"/>
<gene>
    <name evidence="3" type="ORF">BU26DRAFT_477983</name>
</gene>
<dbReference type="InterPro" id="IPR001223">
    <property type="entry name" value="Glyco_hydro18_cat"/>
</dbReference>
<dbReference type="PROSITE" id="PS51910">
    <property type="entry name" value="GH18_2"/>
    <property type="match status" value="1"/>
</dbReference>
<dbReference type="GO" id="GO:0008061">
    <property type="term" value="F:chitin binding"/>
    <property type="evidence" value="ECO:0007669"/>
    <property type="project" value="InterPro"/>
</dbReference>
<evidence type="ECO:0000313" key="3">
    <source>
        <dbReference type="EMBL" id="KAF2253637.1"/>
    </source>
</evidence>
<sequence length="384" mass="42222">MLAPLTAASKPKYIIYLTGQHNVVPDTFLVSQVTHVALAFMRSAIFNSAAPPSVWPLFTTVDEVRPKFASGTAVMVAIGGWGDTNGFSEAARSEESRKLFARNVKVMVDETSADGVDIDWEYPGGNGEDYKSTPNAEKAWEIDAYPKLLSEIRAAIGPSKMISAAVPGLPRDMLAFTRSTLPEVMKSVDFLNIMTYDLMNRRDNVTKHHTGLQLSLEAIDAYLEQGVPPEKASLGLAFYVKWFKTDPGANCSNNPIGCRTELMEDPTTGADLGKAGAFSWHDEVPPKLSSSLNRAITEGVYDPVGGGHYFFDTEENIFWSWDTPSSIRKKFPAIVEKRELGGVFAWGLGEDAPKFQHLKAANEGMQELRVRRSGGGEYKERSEL</sequence>
<organism evidence="3 4">
    <name type="scientific">Trematosphaeria pertusa</name>
    <dbReference type="NCBI Taxonomy" id="390896"/>
    <lineage>
        <taxon>Eukaryota</taxon>
        <taxon>Fungi</taxon>
        <taxon>Dikarya</taxon>
        <taxon>Ascomycota</taxon>
        <taxon>Pezizomycotina</taxon>
        <taxon>Dothideomycetes</taxon>
        <taxon>Pleosporomycetidae</taxon>
        <taxon>Pleosporales</taxon>
        <taxon>Massarineae</taxon>
        <taxon>Trematosphaeriaceae</taxon>
        <taxon>Trematosphaeria</taxon>
    </lineage>
</organism>
<evidence type="ECO:0000259" key="2">
    <source>
        <dbReference type="PROSITE" id="PS51910"/>
    </source>
</evidence>
<dbReference type="EMBL" id="ML987191">
    <property type="protein sequence ID" value="KAF2253637.1"/>
    <property type="molecule type" value="Genomic_DNA"/>
</dbReference>
<dbReference type="GO" id="GO:0005576">
    <property type="term" value="C:extracellular region"/>
    <property type="evidence" value="ECO:0007669"/>
    <property type="project" value="TreeGrafter"/>
</dbReference>
<feature type="domain" description="GH18" evidence="2">
    <location>
        <begin position="11"/>
        <end position="368"/>
    </location>
</feature>
<dbReference type="PANTHER" id="PTHR11177">
    <property type="entry name" value="CHITINASE"/>
    <property type="match status" value="1"/>
</dbReference>
<dbReference type="Proteomes" id="UP000800094">
    <property type="component" value="Unassembled WGS sequence"/>
</dbReference>
<dbReference type="GeneID" id="54578954"/>
<keyword evidence="4" id="KW-1185">Reference proteome</keyword>
<dbReference type="InterPro" id="IPR050314">
    <property type="entry name" value="Glycosyl_Hydrlase_18"/>
</dbReference>
<protein>
    <recommendedName>
        <fullName evidence="1">chitinase</fullName>
        <ecNumber evidence="1">3.2.1.14</ecNumber>
    </recommendedName>
</protein>
<proteinExistence type="predicted"/>
<dbReference type="SUPFAM" id="SSF51445">
    <property type="entry name" value="(Trans)glycosidases"/>
    <property type="match status" value="1"/>
</dbReference>
<dbReference type="InterPro" id="IPR017853">
    <property type="entry name" value="GH"/>
</dbReference>
<dbReference type="GO" id="GO:0008843">
    <property type="term" value="F:endochitinase activity"/>
    <property type="evidence" value="ECO:0007669"/>
    <property type="project" value="UniProtKB-EC"/>
</dbReference>
<accession>A0A6A6IU44</accession>
<keyword evidence="3" id="KW-0378">Hydrolase</keyword>
<dbReference type="InterPro" id="IPR011583">
    <property type="entry name" value="Chitinase_II/V-like_cat"/>
</dbReference>
<dbReference type="RefSeq" id="XP_033688641.1">
    <property type="nucleotide sequence ID" value="XM_033825624.1"/>
</dbReference>
<dbReference type="SMART" id="SM00636">
    <property type="entry name" value="Glyco_18"/>
    <property type="match status" value="1"/>
</dbReference>
<dbReference type="Gene3D" id="3.20.20.80">
    <property type="entry name" value="Glycosidases"/>
    <property type="match status" value="1"/>
</dbReference>
<name>A0A6A6IU44_9PLEO</name>
<dbReference type="PANTHER" id="PTHR11177:SF378">
    <property type="entry name" value="CHITINASE"/>
    <property type="match status" value="1"/>
</dbReference>